<evidence type="ECO:0000313" key="1">
    <source>
        <dbReference type="EMBL" id="RIA94348.1"/>
    </source>
</evidence>
<gene>
    <name evidence="1" type="ORF">C1645_818167</name>
</gene>
<proteinExistence type="predicted"/>
<accession>A0A397T7X3</accession>
<reference evidence="1 2" key="1">
    <citation type="submission" date="2018-06" db="EMBL/GenBank/DDBJ databases">
        <title>Comparative genomics reveals the genomic features of Rhizophagus irregularis, R. cerebriforme, R. diaphanum and Gigaspora rosea, and their symbiotic lifestyle signature.</title>
        <authorList>
            <person name="Morin E."/>
            <person name="San Clemente H."/>
            <person name="Chen E.C.H."/>
            <person name="De La Providencia I."/>
            <person name="Hainaut M."/>
            <person name="Kuo A."/>
            <person name="Kohler A."/>
            <person name="Murat C."/>
            <person name="Tang N."/>
            <person name="Roy S."/>
            <person name="Loubradou J."/>
            <person name="Henrissat B."/>
            <person name="Grigoriev I.V."/>
            <person name="Corradi N."/>
            <person name="Roux C."/>
            <person name="Martin F.M."/>
        </authorList>
    </citation>
    <scope>NUCLEOTIDE SEQUENCE [LARGE SCALE GENOMIC DNA]</scope>
    <source>
        <strain evidence="1 2">DAOM 227022</strain>
    </source>
</reference>
<evidence type="ECO:0000313" key="2">
    <source>
        <dbReference type="Proteomes" id="UP000265703"/>
    </source>
</evidence>
<name>A0A397T7X3_9GLOM</name>
<comment type="caution">
    <text evidence="1">The sequence shown here is derived from an EMBL/GenBank/DDBJ whole genome shotgun (WGS) entry which is preliminary data.</text>
</comment>
<keyword evidence="2" id="KW-1185">Reference proteome</keyword>
<sequence>MKWDKERSDKSSEIYSQIKECDKISREKFKNKFIEDKCKNIQLHPQAIYTSRFLNFRNFPEQIYQIYHPFSLVQNLPNPNLNEIDQDSENNVEE</sequence>
<dbReference type="AlphaFoldDB" id="A0A397T7X3"/>
<dbReference type="OrthoDB" id="2447130at2759"/>
<protein>
    <submittedName>
        <fullName evidence="1">Uncharacterized protein</fullName>
    </submittedName>
</protein>
<dbReference type="Proteomes" id="UP000265703">
    <property type="component" value="Unassembled WGS sequence"/>
</dbReference>
<organism evidence="1 2">
    <name type="scientific">Glomus cerebriforme</name>
    <dbReference type="NCBI Taxonomy" id="658196"/>
    <lineage>
        <taxon>Eukaryota</taxon>
        <taxon>Fungi</taxon>
        <taxon>Fungi incertae sedis</taxon>
        <taxon>Mucoromycota</taxon>
        <taxon>Glomeromycotina</taxon>
        <taxon>Glomeromycetes</taxon>
        <taxon>Glomerales</taxon>
        <taxon>Glomeraceae</taxon>
        <taxon>Glomus</taxon>
    </lineage>
</organism>
<dbReference type="EMBL" id="QKYT01000083">
    <property type="protein sequence ID" value="RIA94348.1"/>
    <property type="molecule type" value="Genomic_DNA"/>
</dbReference>